<dbReference type="Proteomes" id="UP000430519">
    <property type="component" value="Unassembled WGS sequence"/>
</dbReference>
<dbReference type="AlphaFoldDB" id="A0A6I4YG35"/>
<evidence type="ECO:0000256" key="1">
    <source>
        <dbReference type="SAM" id="Phobius"/>
    </source>
</evidence>
<organism evidence="2 3">
    <name type="scientific">Deinococcus xianganensis</name>
    <dbReference type="NCBI Taxonomy" id="1507289"/>
    <lineage>
        <taxon>Bacteria</taxon>
        <taxon>Thermotogati</taxon>
        <taxon>Deinococcota</taxon>
        <taxon>Deinococci</taxon>
        <taxon>Deinococcales</taxon>
        <taxon>Deinococcaceae</taxon>
        <taxon>Deinococcus</taxon>
    </lineage>
</organism>
<keyword evidence="1" id="KW-1133">Transmembrane helix</keyword>
<dbReference type="RefSeq" id="WP_160981512.1">
    <property type="nucleotide sequence ID" value="NZ_WVHK01000087.1"/>
</dbReference>
<keyword evidence="3" id="KW-1185">Reference proteome</keyword>
<keyword evidence="1" id="KW-0812">Transmembrane</keyword>
<gene>
    <name evidence="2" type="ORF">GLX28_16970</name>
</gene>
<accession>A0A6I4YG35</accession>
<name>A0A6I4YG35_9DEIO</name>
<comment type="caution">
    <text evidence="2">The sequence shown here is derived from an EMBL/GenBank/DDBJ whole genome shotgun (WGS) entry which is preliminary data.</text>
</comment>
<keyword evidence="1" id="KW-0472">Membrane</keyword>
<protein>
    <submittedName>
        <fullName evidence="2">Uncharacterized protein</fullName>
    </submittedName>
</protein>
<reference evidence="2 3" key="1">
    <citation type="submission" date="2019-11" db="EMBL/GenBank/DDBJ databases">
        <title>Genome sequence of Deinococcus xianganensis Y35, AI-2 producing algicidal bacterium, isolated from lake water.</title>
        <authorList>
            <person name="Li Y."/>
        </authorList>
    </citation>
    <scope>NUCLEOTIDE SEQUENCE [LARGE SCALE GENOMIC DNA]</scope>
    <source>
        <strain evidence="2 3">Y35</strain>
    </source>
</reference>
<feature type="transmembrane region" description="Helical" evidence="1">
    <location>
        <begin position="12"/>
        <end position="28"/>
    </location>
</feature>
<evidence type="ECO:0000313" key="3">
    <source>
        <dbReference type="Proteomes" id="UP000430519"/>
    </source>
</evidence>
<proteinExistence type="predicted"/>
<evidence type="ECO:0000313" key="2">
    <source>
        <dbReference type="EMBL" id="MXV21319.1"/>
    </source>
</evidence>
<sequence>MLPRPTELPAVPLELALLLLVLTCALFLKKSRRTHPLAVACALLTVHAGGLALSSQGLFGDQSQVAQARSGH</sequence>
<dbReference type="EMBL" id="WVHK01000087">
    <property type="protein sequence ID" value="MXV21319.1"/>
    <property type="molecule type" value="Genomic_DNA"/>
</dbReference>